<keyword evidence="11" id="KW-0804">Transcription</keyword>
<accession>A0A7W9WNC1</accession>
<evidence type="ECO:0000256" key="12">
    <source>
        <dbReference type="ARBA" id="ARBA00024735"/>
    </source>
</evidence>
<feature type="domain" description="OmpR/PhoB-type" evidence="17">
    <location>
        <begin position="129"/>
        <end position="227"/>
    </location>
</feature>
<evidence type="ECO:0000256" key="6">
    <source>
        <dbReference type="ARBA" id="ARBA00022592"/>
    </source>
</evidence>
<dbReference type="PROSITE" id="PS51755">
    <property type="entry name" value="OMPR_PHOB"/>
    <property type="match status" value="1"/>
</dbReference>
<dbReference type="CDD" id="cd00383">
    <property type="entry name" value="trans_reg_C"/>
    <property type="match status" value="1"/>
</dbReference>
<dbReference type="PROSITE" id="PS50110">
    <property type="entry name" value="RESPONSE_REGULATORY"/>
    <property type="match status" value="1"/>
</dbReference>
<evidence type="ECO:0000313" key="18">
    <source>
        <dbReference type="EMBL" id="MBB6083418.1"/>
    </source>
</evidence>
<dbReference type="GO" id="GO:0006817">
    <property type="term" value="P:phosphate ion transport"/>
    <property type="evidence" value="ECO:0007669"/>
    <property type="project" value="UniProtKB-KW"/>
</dbReference>
<dbReference type="CDD" id="cd17618">
    <property type="entry name" value="REC_OmpR_PhoB"/>
    <property type="match status" value="1"/>
</dbReference>
<dbReference type="SUPFAM" id="SSF52172">
    <property type="entry name" value="CheY-like"/>
    <property type="match status" value="1"/>
</dbReference>
<dbReference type="SUPFAM" id="SSF46894">
    <property type="entry name" value="C-terminal effector domain of the bipartite response regulators"/>
    <property type="match status" value="1"/>
</dbReference>
<keyword evidence="8" id="KW-0805">Transcription regulation</keyword>
<dbReference type="RefSeq" id="WP_151025592.1">
    <property type="nucleotide sequence ID" value="NZ_JACHIB010000007.1"/>
</dbReference>
<evidence type="ECO:0000256" key="7">
    <source>
        <dbReference type="ARBA" id="ARBA00023012"/>
    </source>
</evidence>
<dbReference type="GO" id="GO:0000156">
    <property type="term" value="F:phosphorelay response regulator activity"/>
    <property type="evidence" value="ECO:0007669"/>
    <property type="project" value="InterPro"/>
</dbReference>
<dbReference type="SMART" id="SM00862">
    <property type="entry name" value="Trans_reg_C"/>
    <property type="match status" value="1"/>
</dbReference>
<dbReference type="Gene3D" id="1.10.10.10">
    <property type="entry name" value="Winged helix-like DNA-binding domain superfamily/Winged helix DNA-binding domain"/>
    <property type="match status" value="1"/>
</dbReference>
<comment type="caution">
    <text evidence="18">The sequence shown here is derived from an EMBL/GenBank/DDBJ whole genome shotgun (WGS) entry which is preliminary data.</text>
</comment>
<dbReference type="InterPro" id="IPR016032">
    <property type="entry name" value="Sig_transdc_resp-reg_C-effctor"/>
</dbReference>
<dbReference type="AlphaFoldDB" id="A0A7W9WNC1"/>
<keyword evidence="6" id="KW-0592">Phosphate transport</keyword>
<dbReference type="GO" id="GO:0032993">
    <property type="term" value="C:protein-DNA complex"/>
    <property type="evidence" value="ECO:0007669"/>
    <property type="project" value="TreeGrafter"/>
</dbReference>
<dbReference type="NCBIfam" id="TIGR02154">
    <property type="entry name" value="PhoB"/>
    <property type="match status" value="1"/>
</dbReference>
<dbReference type="GO" id="GO:0005829">
    <property type="term" value="C:cytosol"/>
    <property type="evidence" value="ECO:0007669"/>
    <property type="project" value="TreeGrafter"/>
</dbReference>
<keyword evidence="5 13" id="KW-0597">Phosphoprotein</keyword>
<evidence type="ECO:0000259" key="17">
    <source>
        <dbReference type="PROSITE" id="PS51755"/>
    </source>
</evidence>
<proteinExistence type="predicted"/>
<dbReference type="InterPro" id="IPR001789">
    <property type="entry name" value="Sig_transdc_resp-reg_receiver"/>
</dbReference>
<organism evidence="18 19">
    <name type="scientific">Castellaniella defragrans</name>
    <name type="common">Alcaligenes defragrans</name>
    <dbReference type="NCBI Taxonomy" id="75697"/>
    <lineage>
        <taxon>Bacteria</taxon>
        <taxon>Pseudomonadati</taxon>
        <taxon>Pseudomonadota</taxon>
        <taxon>Betaproteobacteria</taxon>
        <taxon>Burkholderiales</taxon>
        <taxon>Alcaligenaceae</taxon>
        <taxon>Castellaniella</taxon>
    </lineage>
</organism>
<comment type="subcellular location">
    <subcellularLocation>
        <location evidence="1">Cytoplasm</location>
    </subcellularLocation>
</comment>
<keyword evidence="10" id="KW-0010">Activator</keyword>
<feature type="region of interest" description="Disordered" evidence="15">
    <location>
        <begin position="124"/>
        <end position="144"/>
    </location>
</feature>
<evidence type="ECO:0000256" key="10">
    <source>
        <dbReference type="ARBA" id="ARBA00023159"/>
    </source>
</evidence>
<dbReference type="GO" id="GO:0006355">
    <property type="term" value="P:regulation of DNA-templated transcription"/>
    <property type="evidence" value="ECO:0007669"/>
    <property type="project" value="InterPro"/>
</dbReference>
<dbReference type="InterPro" id="IPR011006">
    <property type="entry name" value="CheY-like_superfamily"/>
</dbReference>
<dbReference type="PANTHER" id="PTHR48111:SF40">
    <property type="entry name" value="PHOSPHATE REGULON TRANSCRIPTIONAL REGULATORY PROTEIN PHOB"/>
    <property type="match status" value="1"/>
</dbReference>
<dbReference type="InterPro" id="IPR001867">
    <property type="entry name" value="OmpR/PhoB-type_DNA-bd"/>
</dbReference>
<evidence type="ECO:0000256" key="15">
    <source>
        <dbReference type="SAM" id="MobiDB-lite"/>
    </source>
</evidence>
<evidence type="ECO:0000313" key="19">
    <source>
        <dbReference type="Proteomes" id="UP000541136"/>
    </source>
</evidence>
<evidence type="ECO:0000256" key="2">
    <source>
        <dbReference type="ARBA" id="ARBA00013332"/>
    </source>
</evidence>
<evidence type="ECO:0000256" key="8">
    <source>
        <dbReference type="ARBA" id="ARBA00023015"/>
    </source>
</evidence>
<evidence type="ECO:0000256" key="11">
    <source>
        <dbReference type="ARBA" id="ARBA00023163"/>
    </source>
</evidence>
<keyword evidence="3" id="KW-0813">Transport</keyword>
<dbReference type="Pfam" id="PF00072">
    <property type="entry name" value="Response_reg"/>
    <property type="match status" value="1"/>
</dbReference>
<dbReference type="EMBL" id="JACHIB010000007">
    <property type="protein sequence ID" value="MBB6083418.1"/>
    <property type="molecule type" value="Genomic_DNA"/>
</dbReference>
<protein>
    <recommendedName>
        <fullName evidence="2">Phosphate regulon transcriptional regulatory protein PhoB</fullName>
    </recommendedName>
</protein>
<feature type="domain" description="Response regulatory" evidence="16">
    <location>
        <begin position="4"/>
        <end position="120"/>
    </location>
</feature>
<evidence type="ECO:0000256" key="3">
    <source>
        <dbReference type="ARBA" id="ARBA00022448"/>
    </source>
</evidence>
<gene>
    <name evidence="18" type="ORF">HNR28_001456</name>
</gene>
<dbReference type="FunFam" id="1.10.10.10:FF:000011">
    <property type="entry name" value="Phosphate regulon transcriptional regulator PhoB"/>
    <property type="match status" value="1"/>
</dbReference>
<sequence>MPATILLIEDEPAIQELLSVNLQHAGYSVRSALDARQAQEQIQQILPDLILLDWMLPDQPGIRLARQLRGDARTRDIPLIMLTARGAEQDKVDGLEAGADDYITKPFSPRELLARIKSLLRRRAPQHTPDPIEAGGLRLEPDSRRVSGNGLPLPMGPTEFRLLHFLMTHAERVYSRSQLLDQVWGDHVFVEERTVDVHIRRLRKALSPAGLEGAIQTSRGAGYRFSITHPQ</sequence>
<dbReference type="Gene3D" id="3.40.50.2300">
    <property type="match status" value="1"/>
</dbReference>
<evidence type="ECO:0000256" key="14">
    <source>
        <dbReference type="PROSITE-ProRule" id="PRU01091"/>
    </source>
</evidence>
<dbReference type="InterPro" id="IPR011879">
    <property type="entry name" value="Sig_transdc_resp-reg_PhoB"/>
</dbReference>
<reference evidence="18 19" key="1">
    <citation type="submission" date="2020-08" db="EMBL/GenBank/DDBJ databases">
        <title>Genomic Encyclopedia of Type Strains, Phase IV (KMG-IV): sequencing the most valuable type-strain genomes for metagenomic binning, comparative biology and taxonomic classification.</title>
        <authorList>
            <person name="Goeker M."/>
        </authorList>
    </citation>
    <scope>NUCLEOTIDE SEQUENCE [LARGE SCALE GENOMIC DNA]</scope>
    <source>
        <strain evidence="18 19">DSM 12141</strain>
    </source>
</reference>
<evidence type="ECO:0000256" key="4">
    <source>
        <dbReference type="ARBA" id="ARBA00022490"/>
    </source>
</evidence>
<dbReference type="PANTHER" id="PTHR48111">
    <property type="entry name" value="REGULATOR OF RPOS"/>
    <property type="match status" value="1"/>
</dbReference>
<dbReference type="GO" id="GO:0000976">
    <property type="term" value="F:transcription cis-regulatory region binding"/>
    <property type="evidence" value="ECO:0007669"/>
    <property type="project" value="TreeGrafter"/>
</dbReference>
<dbReference type="InterPro" id="IPR039420">
    <property type="entry name" value="WalR-like"/>
</dbReference>
<feature type="modified residue" description="4-aspartylphosphate" evidence="13">
    <location>
        <position position="53"/>
    </location>
</feature>
<evidence type="ECO:0000259" key="16">
    <source>
        <dbReference type="PROSITE" id="PS50110"/>
    </source>
</evidence>
<dbReference type="Proteomes" id="UP000541136">
    <property type="component" value="Unassembled WGS sequence"/>
</dbReference>
<comment type="function">
    <text evidence="12">This protein is a positive regulator for the phosphate regulon. Transcription of this operon is positively regulated by PhoB and PhoR when phosphate is limited.</text>
</comment>
<evidence type="ECO:0000256" key="9">
    <source>
        <dbReference type="ARBA" id="ARBA00023125"/>
    </source>
</evidence>
<keyword evidence="9 14" id="KW-0238">DNA-binding</keyword>
<dbReference type="InterPro" id="IPR036388">
    <property type="entry name" value="WH-like_DNA-bd_sf"/>
</dbReference>
<evidence type="ECO:0000256" key="5">
    <source>
        <dbReference type="ARBA" id="ARBA00022553"/>
    </source>
</evidence>
<keyword evidence="4" id="KW-0963">Cytoplasm</keyword>
<dbReference type="Pfam" id="PF00486">
    <property type="entry name" value="Trans_reg_C"/>
    <property type="match status" value="1"/>
</dbReference>
<evidence type="ECO:0000256" key="13">
    <source>
        <dbReference type="PROSITE-ProRule" id="PRU00169"/>
    </source>
</evidence>
<dbReference type="Gene3D" id="6.10.250.690">
    <property type="match status" value="1"/>
</dbReference>
<evidence type="ECO:0000256" key="1">
    <source>
        <dbReference type="ARBA" id="ARBA00004496"/>
    </source>
</evidence>
<keyword evidence="7" id="KW-0902">Two-component regulatory system</keyword>
<feature type="DNA-binding region" description="OmpR/PhoB-type" evidence="14">
    <location>
        <begin position="129"/>
        <end position="227"/>
    </location>
</feature>
<dbReference type="SMART" id="SM00448">
    <property type="entry name" value="REC"/>
    <property type="match status" value="1"/>
</dbReference>
<name>A0A7W9WNC1_CASDE</name>